<name>A0ABX1ZFB7_9BACL</name>
<comment type="caution">
    <text evidence="3">The sequence shown here is derived from an EMBL/GenBank/DDBJ whole genome shotgun (WGS) entry which is preliminary data.</text>
</comment>
<evidence type="ECO:0000313" key="4">
    <source>
        <dbReference type="Proteomes" id="UP000618579"/>
    </source>
</evidence>
<protein>
    <submittedName>
        <fullName evidence="3">MerR family transcriptional regulator</fullName>
    </submittedName>
</protein>
<accession>A0ABX1ZFB7</accession>
<feature type="domain" description="HTH merR-type" evidence="2">
    <location>
        <begin position="1"/>
        <end position="71"/>
    </location>
</feature>
<evidence type="ECO:0000256" key="1">
    <source>
        <dbReference type="ARBA" id="ARBA00023125"/>
    </source>
</evidence>
<organism evidence="3 4">
    <name type="scientific">Paenibacillus planticolens</name>
    <dbReference type="NCBI Taxonomy" id="2654976"/>
    <lineage>
        <taxon>Bacteria</taxon>
        <taxon>Bacillati</taxon>
        <taxon>Bacillota</taxon>
        <taxon>Bacilli</taxon>
        <taxon>Bacillales</taxon>
        <taxon>Paenibacillaceae</taxon>
        <taxon>Paenibacillus</taxon>
    </lineage>
</organism>
<dbReference type="Gene3D" id="1.10.1660.10">
    <property type="match status" value="1"/>
</dbReference>
<gene>
    <name evidence="3" type="ORF">GC097_01900</name>
</gene>
<dbReference type="PANTHER" id="PTHR30204">
    <property type="entry name" value="REDOX-CYCLING DRUG-SENSING TRANSCRIPTIONAL ACTIVATOR SOXR"/>
    <property type="match status" value="1"/>
</dbReference>
<dbReference type="InterPro" id="IPR047057">
    <property type="entry name" value="MerR_fam"/>
</dbReference>
<dbReference type="InterPro" id="IPR009061">
    <property type="entry name" value="DNA-bd_dom_put_sf"/>
</dbReference>
<dbReference type="SMART" id="SM00422">
    <property type="entry name" value="HTH_MERR"/>
    <property type="match status" value="1"/>
</dbReference>
<dbReference type="RefSeq" id="WP_171681657.1">
    <property type="nucleotide sequence ID" value="NZ_WHNZ01000007.1"/>
</dbReference>
<sequence length="135" mass="15757">MIYTINQVADLFSLPAHTLRYYDKEGLLPFISRDKNGNRLFSELDLNWVALICCLKNTGMPIKEIKQYSDWCAQGSQRLDERKAMLISHREHVLKQIEDFKKNLELIDSKIATYEDPVLAKKMDEHAELASRQSR</sequence>
<dbReference type="Proteomes" id="UP000618579">
    <property type="component" value="Unassembled WGS sequence"/>
</dbReference>
<keyword evidence="4" id="KW-1185">Reference proteome</keyword>
<dbReference type="InterPro" id="IPR000551">
    <property type="entry name" value="MerR-type_HTH_dom"/>
</dbReference>
<evidence type="ECO:0000259" key="2">
    <source>
        <dbReference type="PROSITE" id="PS50937"/>
    </source>
</evidence>
<evidence type="ECO:0000313" key="3">
    <source>
        <dbReference type="EMBL" id="NOU98775.1"/>
    </source>
</evidence>
<keyword evidence="1" id="KW-0238">DNA-binding</keyword>
<dbReference type="EMBL" id="WHNZ01000007">
    <property type="protein sequence ID" value="NOU98775.1"/>
    <property type="molecule type" value="Genomic_DNA"/>
</dbReference>
<dbReference type="PANTHER" id="PTHR30204:SF82">
    <property type="entry name" value="TRANSCRIPTIONAL REGULATOR, MERR FAMILY"/>
    <property type="match status" value="1"/>
</dbReference>
<dbReference type="Pfam" id="PF13411">
    <property type="entry name" value="MerR_1"/>
    <property type="match status" value="1"/>
</dbReference>
<dbReference type="CDD" id="cd01109">
    <property type="entry name" value="HTH_YyaN"/>
    <property type="match status" value="1"/>
</dbReference>
<dbReference type="SUPFAM" id="SSF46955">
    <property type="entry name" value="Putative DNA-binding domain"/>
    <property type="match status" value="1"/>
</dbReference>
<reference evidence="3 4" key="1">
    <citation type="submission" date="2019-10" db="EMBL/GenBank/DDBJ databases">
        <title>Description of Paenibacillus pedi sp. nov.</title>
        <authorList>
            <person name="Carlier A."/>
            <person name="Qi S."/>
        </authorList>
    </citation>
    <scope>NUCLEOTIDE SEQUENCE [LARGE SCALE GENOMIC DNA]</scope>
    <source>
        <strain evidence="3 4">LMG 31457</strain>
    </source>
</reference>
<proteinExistence type="predicted"/>
<dbReference type="PROSITE" id="PS50937">
    <property type="entry name" value="HTH_MERR_2"/>
    <property type="match status" value="1"/>
</dbReference>